<evidence type="ECO:0000313" key="1">
    <source>
        <dbReference type="EMBL" id="GBP47418.1"/>
    </source>
</evidence>
<gene>
    <name evidence="1" type="ORF">EVAR_85010_1</name>
</gene>
<sequence>MKSRTRSSIGTVMNTASSFPTKEALRMSLKSDQNLKCGFENGMESRIVNGTRIRIESGTRTEIDNGTGAENECRDETRIRSVTEIGIENATEIGIDIQKINYTSHLRESEERRLPRQ</sequence>
<dbReference type="EMBL" id="BGZK01000501">
    <property type="protein sequence ID" value="GBP47418.1"/>
    <property type="molecule type" value="Genomic_DNA"/>
</dbReference>
<dbReference type="Proteomes" id="UP000299102">
    <property type="component" value="Unassembled WGS sequence"/>
</dbReference>
<protein>
    <submittedName>
        <fullName evidence="1">Uncharacterized protein</fullName>
    </submittedName>
</protein>
<reference evidence="1 2" key="1">
    <citation type="journal article" date="2019" name="Commun. Biol.">
        <title>The bagworm genome reveals a unique fibroin gene that provides high tensile strength.</title>
        <authorList>
            <person name="Kono N."/>
            <person name="Nakamura H."/>
            <person name="Ohtoshi R."/>
            <person name="Tomita M."/>
            <person name="Numata K."/>
            <person name="Arakawa K."/>
        </authorList>
    </citation>
    <scope>NUCLEOTIDE SEQUENCE [LARGE SCALE GENOMIC DNA]</scope>
</reference>
<dbReference type="AlphaFoldDB" id="A0A4C1W7S7"/>
<comment type="caution">
    <text evidence="1">The sequence shown here is derived from an EMBL/GenBank/DDBJ whole genome shotgun (WGS) entry which is preliminary data.</text>
</comment>
<proteinExistence type="predicted"/>
<keyword evidence="2" id="KW-1185">Reference proteome</keyword>
<name>A0A4C1W7S7_EUMVA</name>
<organism evidence="1 2">
    <name type="scientific">Eumeta variegata</name>
    <name type="common">Bagworm moth</name>
    <name type="synonym">Eumeta japonica</name>
    <dbReference type="NCBI Taxonomy" id="151549"/>
    <lineage>
        <taxon>Eukaryota</taxon>
        <taxon>Metazoa</taxon>
        <taxon>Ecdysozoa</taxon>
        <taxon>Arthropoda</taxon>
        <taxon>Hexapoda</taxon>
        <taxon>Insecta</taxon>
        <taxon>Pterygota</taxon>
        <taxon>Neoptera</taxon>
        <taxon>Endopterygota</taxon>
        <taxon>Lepidoptera</taxon>
        <taxon>Glossata</taxon>
        <taxon>Ditrysia</taxon>
        <taxon>Tineoidea</taxon>
        <taxon>Psychidae</taxon>
        <taxon>Oiketicinae</taxon>
        <taxon>Eumeta</taxon>
    </lineage>
</organism>
<evidence type="ECO:0000313" key="2">
    <source>
        <dbReference type="Proteomes" id="UP000299102"/>
    </source>
</evidence>
<accession>A0A4C1W7S7</accession>